<organism evidence="2 3">
    <name type="scientific">Vitis vinifera</name>
    <name type="common">Grape</name>
    <dbReference type="NCBI Taxonomy" id="29760"/>
    <lineage>
        <taxon>Eukaryota</taxon>
        <taxon>Viridiplantae</taxon>
        <taxon>Streptophyta</taxon>
        <taxon>Embryophyta</taxon>
        <taxon>Tracheophyta</taxon>
        <taxon>Spermatophyta</taxon>
        <taxon>Magnoliopsida</taxon>
        <taxon>eudicotyledons</taxon>
        <taxon>Gunneridae</taxon>
        <taxon>Pentapetalae</taxon>
        <taxon>rosids</taxon>
        <taxon>Vitales</taxon>
        <taxon>Vitaceae</taxon>
        <taxon>Viteae</taxon>
        <taxon>Vitis</taxon>
    </lineage>
</organism>
<dbReference type="EMBL" id="CP126652">
    <property type="protein sequence ID" value="WJZ86603.1"/>
    <property type="molecule type" value="Genomic_DNA"/>
</dbReference>
<gene>
    <name evidence="2" type="ORF">VitviT2T_006045</name>
</gene>
<evidence type="ECO:0000313" key="3">
    <source>
        <dbReference type="Proteomes" id="UP001227230"/>
    </source>
</evidence>
<sequence>MAPKGDHHLLNVGREGFAMVDEFFGPRRVPPPPQGLQRQRQFPPPHVHSRPVSPPKEAVLNSLEAAEMYGGMSPLEPMLATIHESVEVKAVLPTTVVVVVALSLEKQYLTFYNMVPNPGGKRTALR</sequence>
<evidence type="ECO:0000256" key="1">
    <source>
        <dbReference type="SAM" id="MobiDB-lite"/>
    </source>
</evidence>
<proteinExistence type="predicted"/>
<accession>A0ABY9BVJ0</accession>
<reference evidence="2 3" key="1">
    <citation type="journal article" date="2023" name="Hortic Res">
        <title>The complete reference genome for grapevine (Vitis vinifera L.) genetics and breeding.</title>
        <authorList>
            <person name="Shi X."/>
            <person name="Cao S."/>
            <person name="Wang X."/>
            <person name="Huang S."/>
            <person name="Wang Y."/>
            <person name="Liu Z."/>
            <person name="Liu W."/>
            <person name="Leng X."/>
            <person name="Peng Y."/>
            <person name="Wang N."/>
            <person name="Wang Y."/>
            <person name="Ma Z."/>
            <person name="Xu X."/>
            <person name="Zhang F."/>
            <person name="Xue H."/>
            <person name="Zhong H."/>
            <person name="Wang Y."/>
            <person name="Zhang K."/>
            <person name="Velt A."/>
            <person name="Avia K."/>
            <person name="Holtgrawe D."/>
            <person name="Grimplet J."/>
            <person name="Matus J.T."/>
            <person name="Ware D."/>
            <person name="Wu X."/>
            <person name="Wang H."/>
            <person name="Liu C."/>
            <person name="Fang Y."/>
            <person name="Rustenholz C."/>
            <person name="Cheng Z."/>
            <person name="Xiao H."/>
            <person name="Zhou Y."/>
        </authorList>
    </citation>
    <scope>NUCLEOTIDE SEQUENCE [LARGE SCALE GENOMIC DNA]</scope>
    <source>
        <strain evidence="3">cv. Pinot noir / PN40024</strain>
        <tissue evidence="2">Leaf</tissue>
    </source>
</reference>
<protein>
    <submittedName>
        <fullName evidence="2">Uncharacterized protein</fullName>
    </submittedName>
</protein>
<dbReference type="Proteomes" id="UP001227230">
    <property type="component" value="Chromosome 5"/>
</dbReference>
<name>A0ABY9BVJ0_VITVI</name>
<evidence type="ECO:0000313" key="2">
    <source>
        <dbReference type="EMBL" id="WJZ86603.1"/>
    </source>
</evidence>
<feature type="region of interest" description="Disordered" evidence="1">
    <location>
        <begin position="23"/>
        <end position="56"/>
    </location>
</feature>
<keyword evidence="3" id="KW-1185">Reference proteome</keyword>